<dbReference type="EMBL" id="CAXAMM010001094">
    <property type="protein sequence ID" value="CAK8990349.1"/>
    <property type="molecule type" value="Genomic_DNA"/>
</dbReference>
<gene>
    <name evidence="3" type="ORF">SCF082_LOCUS2183</name>
</gene>
<keyword evidence="1" id="KW-0175">Coiled coil</keyword>
<feature type="region of interest" description="Disordered" evidence="2">
    <location>
        <begin position="1"/>
        <end position="22"/>
    </location>
</feature>
<evidence type="ECO:0000256" key="1">
    <source>
        <dbReference type="SAM" id="Coils"/>
    </source>
</evidence>
<dbReference type="Proteomes" id="UP001642464">
    <property type="component" value="Unassembled WGS sequence"/>
</dbReference>
<feature type="region of interest" description="Disordered" evidence="2">
    <location>
        <begin position="543"/>
        <end position="569"/>
    </location>
</feature>
<feature type="region of interest" description="Disordered" evidence="2">
    <location>
        <begin position="609"/>
        <end position="654"/>
    </location>
</feature>
<feature type="non-terminal residue" evidence="3">
    <location>
        <position position="1"/>
    </location>
</feature>
<feature type="non-terminal residue" evidence="3">
    <location>
        <position position="933"/>
    </location>
</feature>
<evidence type="ECO:0000256" key="2">
    <source>
        <dbReference type="SAM" id="MobiDB-lite"/>
    </source>
</evidence>
<name>A0ABP0HMG5_9DINO</name>
<protein>
    <submittedName>
        <fullName evidence="3">Retrovirus-related Pol polyprotein from transposon TNT 1-94</fullName>
    </submittedName>
</protein>
<feature type="region of interest" description="Disordered" evidence="2">
    <location>
        <begin position="194"/>
        <end position="217"/>
    </location>
</feature>
<feature type="region of interest" description="Disordered" evidence="2">
    <location>
        <begin position="670"/>
        <end position="691"/>
    </location>
</feature>
<feature type="region of interest" description="Disordered" evidence="2">
    <location>
        <begin position="696"/>
        <end position="715"/>
    </location>
</feature>
<feature type="compositionally biased region" description="Polar residues" evidence="2">
    <location>
        <begin position="696"/>
        <end position="707"/>
    </location>
</feature>
<organism evidence="3 4">
    <name type="scientific">Durusdinium trenchii</name>
    <dbReference type="NCBI Taxonomy" id="1381693"/>
    <lineage>
        <taxon>Eukaryota</taxon>
        <taxon>Sar</taxon>
        <taxon>Alveolata</taxon>
        <taxon>Dinophyceae</taxon>
        <taxon>Suessiales</taxon>
        <taxon>Symbiodiniaceae</taxon>
        <taxon>Durusdinium</taxon>
    </lineage>
</organism>
<reference evidence="3 4" key="1">
    <citation type="submission" date="2024-02" db="EMBL/GenBank/DDBJ databases">
        <authorList>
            <person name="Chen Y."/>
            <person name="Shah S."/>
            <person name="Dougan E. K."/>
            <person name="Thang M."/>
            <person name="Chan C."/>
        </authorList>
    </citation>
    <scope>NUCLEOTIDE SEQUENCE [LARGE SCALE GENOMIC DNA]</scope>
</reference>
<feature type="coiled-coil region" evidence="1">
    <location>
        <begin position="50"/>
        <end position="107"/>
    </location>
</feature>
<evidence type="ECO:0000313" key="4">
    <source>
        <dbReference type="Proteomes" id="UP001642464"/>
    </source>
</evidence>
<feature type="compositionally biased region" description="Polar residues" evidence="2">
    <location>
        <begin position="614"/>
        <end position="634"/>
    </location>
</feature>
<evidence type="ECO:0000313" key="3">
    <source>
        <dbReference type="EMBL" id="CAK8990349.1"/>
    </source>
</evidence>
<sequence length="933" mass="102176">RSSSTYASSKPFQRKPFGSGRQAFVAERPDEEELIADEQEAEEADPPNLEEVLQAEAEILATEIEEAVEEGVESALLQDVEETVESAAEALLTMREARQKLAEVKKDRGYGKAGASTTDAKSKVGAKKASGKHPCFDCGQPGHWAGDPECSKPGAGDLICALSINSLARWKLQATEMEKHHLLPLGTCQKAETLGPSTAPSIAPQAKAPPAGLEKFSPSPQVAEMERQYRQNQAQFHDMMQQVASVLDTLNRRPGGLHQLQTQGEMPEHFSLTGAAPMQVESVFNGEERPMSDFSEAELRQLAGESMESVYRERLEAQYGPSGGSAGSLEFSLHQELKKGQAQLIADAFEKRQADCRRISLQVSAFVQENLLSPVELYEQTEPSCWSAHEPGHRQACVDWVRKEKPYFLVIAFPCGPFSPLQRLNQSGMSPEVLERGRTLMAFALELAGEQARGGRHYVLENPVPSGAWKEPLMEDFIDRFDPYQVDFDPAWTEVTVGAGHYPAAMARLLVRGMGDQFNLDTQKLTKKGPEVLAVGALGDDEIDGGEHFAPPTLDSDSELDEHETKENAEKIPASIKAAVAGDRPTVADLPPVEPQEVVGAMQAGLEPQLPSVVGNSTRQTTPFTRQNTPVPQTVESPPVAPPAPSRTVNPQSPFPYLEQQLVRARRLQPLPTTTEEHTTSSSSGKRGPDIETEQLRAQTETATETAPSELRDTPVVSKQEILTVLSKPDEVRPLVKIYSEACMDRANPLDAQEAFDVGQYARGVMADFFGYPMETRHVDAILDMVPLTVVTDAKDTFDKCSSDTPSFGSQKSLAFTTTWIRSILRRPNTSLRWSAAENMFVDAGAKDMDLSHLQSILTKGRWNACYSASFIKKSNKGGKKLGSVSADAVLPGEPLTESHSVFPYLHRLSETTGWHFEGSAAIQVARNARSYR</sequence>
<keyword evidence="4" id="KW-1185">Reference proteome</keyword>
<accession>A0ABP0HMG5</accession>
<comment type="caution">
    <text evidence="3">The sequence shown here is derived from an EMBL/GenBank/DDBJ whole genome shotgun (WGS) entry which is preliminary data.</text>
</comment>
<proteinExistence type="predicted"/>
<feature type="compositionally biased region" description="Polar residues" evidence="2">
    <location>
        <begin position="1"/>
        <end position="11"/>
    </location>
</feature>